<dbReference type="InterPro" id="IPR029058">
    <property type="entry name" value="AB_hydrolase_fold"/>
</dbReference>
<name>A0A849CAU5_9NOCA</name>
<keyword evidence="2" id="KW-0808">Transferase</keyword>
<dbReference type="AlphaFoldDB" id="A0A849CAU5"/>
<proteinExistence type="predicted"/>
<reference evidence="4 5" key="1">
    <citation type="submission" date="2020-05" db="EMBL/GenBank/DDBJ databases">
        <title>MicrobeNet Type strains.</title>
        <authorList>
            <person name="Nicholson A.C."/>
        </authorList>
    </citation>
    <scope>NUCLEOTIDE SEQUENCE [LARGE SCALE GENOMIC DNA]</scope>
    <source>
        <strain evidence="4 5">JCM 3224</strain>
    </source>
</reference>
<dbReference type="SUPFAM" id="SSF53474">
    <property type="entry name" value="alpha/beta-Hydrolases"/>
    <property type="match status" value="1"/>
</dbReference>
<dbReference type="InterPro" id="IPR003157">
    <property type="entry name" value="LuxD"/>
</dbReference>
<gene>
    <name evidence="4" type="ORF">HLB23_38360</name>
</gene>
<dbReference type="GO" id="GO:0016746">
    <property type="term" value="F:acyltransferase activity"/>
    <property type="evidence" value="ECO:0007669"/>
    <property type="project" value="UniProtKB-KW"/>
</dbReference>
<evidence type="ECO:0008006" key="6">
    <source>
        <dbReference type="Google" id="ProtNLM"/>
    </source>
</evidence>
<dbReference type="EMBL" id="JABELX010000025">
    <property type="protein sequence ID" value="NNH75652.1"/>
    <property type="molecule type" value="Genomic_DNA"/>
</dbReference>
<evidence type="ECO:0000256" key="3">
    <source>
        <dbReference type="ARBA" id="ARBA00023315"/>
    </source>
</evidence>
<keyword evidence="3" id="KW-0012">Acyltransferase</keyword>
<evidence type="ECO:0000256" key="2">
    <source>
        <dbReference type="ARBA" id="ARBA00022679"/>
    </source>
</evidence>
<accession>A0A849CAU5</accession>
<dbReference type="Proteomes" id="UP000586827">
    <property type="component" value="Unassembled WGS sequence"/>
</dbReference>
<dbReference type="GO" id="GO:0006631">
    <property type="term" value="P:fatty acid metabolic process"/>
    <property type="evidence" value="ECO:0007669"/>
    <property type="project" value="InterPro"/>
</dbReference>
<evidence type="ECO:0000256" key="1">
    <source>
        <dbReference type="ARBA" id="ARBA00003846"/>
    </source>
</evidence>
<protein>
    <recommendedName>
        <fullName evidence="6">Acyl transferase</fullName>
    </recommendedName>
</protein>
<dbReference type="Gene3D" id="3.40.50.1820">
    <property type="entry name" value="alpha/beta hydrolase"/>
    <property type="match status" value="1"/>
</dbReference>
<evidence type="ECO:0000313" key="5">
    <source>
        <dbReference type="Proteomes" id="UP000586827"/>
    </source>
</evidence>
<keyword evidence="5" id="KW-1185">Reference proteome</keyword>
<evidence type="ECO:0000313" key="4">
    <source>
        <dbReference type="EMBL" id="NNH75652.1"/>
    </source>
</evidence>
<dbReference type="Pfam" id="PF02273">
    <property type="entry name" value="Acyl_transf_2"/>
    <property type="match status" value="1"/>
</dbReference>
<comment type="caution">
    <text evidence="4">The sequence shown here is derived from an EMBL/GenBank/DDBJ whole genome shotgun (WGS) entry which is preliminary data.</text>
</comment>
<organism evidence="4 5">
    <name type="scientific">Nocardia uniformis</name>
    <dbReference type="NCBI Taxonomy" id="53432"/>
    <lineage>
        <taxon>Bacteria</taxon>
        <taxon>Bacillati</taxon>
        <taxon>Actinomycetota</taxon>
        <taxon>Actinomycetes</taxon>
        <taxon>Mycobacteriales</taxon>
        <taxon>Nocardiaceae</taxon>
        <taxon>Nocardia</taxon>
    </lineage>
</organism>
<sequence>MPAERDEMIELSEDRPPYPVESISVPVDDSRSIAVWRSGGADRIGDRKIALVTPGFARRMRNMVVPAMYLAANGFTVYRCDYVDHIGTSDGDIWNFTMSGMRDSIRALHDYVRTAEGDCDTVIVGASLSMRAAYRLAAENGGISGIVGIVGVVDTAYTFERVFNEDITKRIVEDVDPHDYVTFEKNRIGCLPFLHDWYEQDWVGLSGTIKDVERLDCGLVNFCGTADTWIDVRDVRQVFDAARKGGRVVELPFVEHELSSNPVAAQTLLREATLAVMEMAGRVSREDGNFAADFVEPEFGDIASQIPYERRLAMAEIASATF</sequence>
<comment type="function">
    <text evidence="1">Acyl transferase is part of the fatty acid reductase system required for aldehyde biosynthesis; it produces fatty acids for the luminescent reaction.</text>
</comment>
<dbReference type="RefSeq" id="WP_170264379.1">
    <property type="nucleotide sequence ID" value="NZ_JABELX010000025.1"/>
</dbReference>